<feature type="compositionally biased region" description="Basic residues" evidence="2">
    <location>
        <begin position="163"/>
        <end position="187"/>
    </location>
</feature>
<evidence type="ECO:0000259" key="3">
    <source>
        <dbReference type="PROSITE" id="PS51168"/>
    </source>
</evidence>
<dbReference type="PANTHER" id="PTHR43018:SF1">
    <property type="entry name" value="PROTEIN AROA(G)"/>
    <property type="match status" value="1"/>
</dbReference>
<accession>A0A8S5S2K8</accession>
<evidence type="ECO:0000256" key="2">
    <source>
        <dbReference type="SAM" id="MobiDB-lite"/>
    </source>
</evidence>
<dbReference type="InterPro" id="IPR002701">
    <property type="entry name" value="CM_II_prokaryot"/>
</dbReference>
<dbReference type="GO" id="GO:0046417">
    <property type="term" value="P:chorismate metabolic process"/>
    <property type="evidence" value="ECO:0007669"/>
    <property type="project" value="InterPro"/>
</dbReference>
<evidence type="ECO:0000313" key="4">
    <source>
        <dbReference type="EMBL" id="DAF45144.1"/>
    </source>
</evidence>
<dbReference type="SUPFAM" id="SSF51569">
    <property type="entry name" value="Aldolase"/>
    <property type="match status" value="1"/>
</dbReference>
<feature type="compositionally biased region" description="Basic and acidic residues" evidence="2">
    <location>
        <begin position="126"/>
        <end position="144"/>
    </location>
</feature>
<dbReference type="InterPro" id="IPR036263">
    <property type="entry name" value="Chorismate_II_sf"/>
</dbReference>
<dbReference type="InterPro" id="IPR013785">
    <property type="entry name" value="Aldolase_TIM"/>
</dbReference>
<dbReference type="EMBL" id="BK032514">
    <property type="protein sequence ID" value="DAF45144.1"/>
    <property type="molecule type" value="Genomic_DNA"/>
</dbReference>
<dbReference type="InterPro" id="IPR006218">
    <property type="entry name" value="DAHP1/KDSA"/>
</dbReference>
<dbReference type="PANTHER" id="PTHR43018">
    <property type="entry name" value="PHOSPHO-2-DEHYDRO-3-DEOXYHEPTONATE ALDOLASE"/>
    <property type="match status" value="1"/>
</dbReference>
<proteinExistence type="predicted"/>
<name>A0A8S5S2K8_9CAUD</name>
<dbReference type="Pfam" id="PF01817">
    <property type="entry name" value="CM_2"/>
    <property type="match status" value="1"/>
</dbReference>
<dbReference type="GO" id="GO:0016740">
    <property type="term" value="F:transferase activity"/>
    <property type="evidence" value="ECO:0007669"/>
    <property type="project" value="UniProtKB-KW"/>
</dbReference>
<dbReference type="Pfam" id="PF00793">
    <property type="entry name" value="DAHP_synth_1"/>
    <property type="match status" value="1"/>
</dbReference>
<feature type="compositionally biased region" description="Basic and acidic residues" evidence="2">
    <location>
        <begin position="53"/>
        <end position="64"/>
    </location>
</feature>
<dbReference type="PROSITE" id="PS51168">
    <property type="entry name" value="CHORISMATE_MUT_2"/>
    <property type="match status" value="1"/>
</dbReference>
<feature type="compositionally biased region" description="Basic residues" evidence="2">
    <location>
        <begin position="25"/>
        <end position="45"/>
    </location>
</feature>
<dbReference type="GO" id="GO:0004106">
    <property type="term" value="F:chorismate mutase activity"/>
    <property type="evidence" value="ECO:0007669"/>
    <property type="project" value="InterPro"/>
</dbReference>
<dbReference type="InterPro" id="IPR036979">
    <property type="entry name" value="CM_dom_sf"/>
</dbReference>
<sequence length="670" mass="76244">MRKSRSLESGISFFTHRTQDETNRHTRHRRMFPRHGRPQFLRRRADRYPPLPEFRRAVRPHGDRPGPAGHRSHRKHDRRQPASEPRAAAAEQRPHHRRAEAPDLARPRSPARTADRGDPRGPLASDRPDAVRRISEGPSRNEGRRARRHGRERPGDRPGGALRHGRHLRSRGRRTLRARDPRARHRNQPPQLHALPAAGRREPRRGVRPSRSDGQGLAALHPSPHAGKPLEGAHRPLVLRHQPHENPVAADRRPRVGIPLLRRCHIRRSGAFPPGRRGRTPADERLPHPRRICRMSQSEDLKNRKRHNTMNDIQPIALPGIDPRRPLVIAGPCSAETEEQVIETARALAAEGVRIYRAGLWKPRTKPGGFEGVGAAGIPWLQRVKRETGMYTATEVATREHVDMALRGGVDLLWIGARTAANPFAMQEIADALRGRDVPVLVKNPVSPDLELWIGAIERIHNAGIRRLGAIHRGFTSIDRSLYRNHPMWAIPIELHRRLPKLEIFCDPSHIGGRRELIAPLSQQAMDLGFDGLVVEAHCSPDCAWSDKAQQVTPEALAYIIRNLVIREQSVTTESLTELRAQIDKIDDELLELLARRMRVSRDIGQFKKEHNMPVLQAQRYEELLERRAGQAVRLGMEREFMRTVMQAIHEESVRQQMEVLGQQPAPEHQ</sequence>
<keyword evidence="1" id="KW-0808">Transferase</keyword>
<evidence type="ECO:0000256" key="1">
    <source>
        <dbReference type="ARBA" id="ARBA00022679"/>
    </source>
</evidence>
<feature type="domain" description="Chorismate mutase" evidence="3">
    <location>
        <begin position="570"/>
        <end position="661"/>
    </location>
</feature>
<dbReference type="Gene3D" id="1.20.59.10">
    <property type="entry name" value="Chorismate mutase"/>
    <property type="match status" value="1"/>
</dbReference>
<organism evidence="4">
    <name type="scientific">Siphoviridae sp. ctBLh2</name>
    <dbReference type="NCBI Taxonomy" id="2827803"/>
    <lineage>
        <taxon>Viruses</taxon>
        <taxon>Duplodnaviria</taxon>
        <taxon>Heunggongvirae</taxon>
        <taxon>Uroviricota</taxon>
        <taxon>Caudoviricetes</taxon>
    </lineage>
</organism>
<reference evidence="4" key="1">
    <citation type="journal article" date="2021" name="Proc. Natl. Acad. Sci. U.S.A.">
        <title>A Catalog of Tens of Thousands of Viruses from Human Metagenomes Reveals Hidden Associations with Chronic Diseases.</title>
        <authorList>
            <person name="Tisza M.J."/>
            <person name="Buck C.B."/>
        </authorList>
    </citation>
    <scope>NUCLEOTIDE SEQUENCE</scope>
    <source>
        <strain evidence="4">CtBLh2</strain>
    </source>
</reference>
<protein>
    <submittedName>
        <fullName evidence="4">3-deoxy-7-phosphoheptulonate synthase</fullName>
    </submittedName>
</protein>
<dbReference type="Gene3D" id="3.20.20.70">
    <property type="entry name" value="Aldolase class I"/>
    <property type="match status" value="1"/>
</dbReference>
<dbReference type="InterPro" id="IPR052899">
    <property type="entry name" value="Class-I_DAHP_synthase"/>
</dbReference>
<dbReference type="SMART" id="SM00830">
    <property type="entry name" value="CM_2"/>
    <property type="match status" value="1"/>
</dbReference>
<feature type="region of interest" description="Disordered" evidence="2">
    <location>
        <begin position="1"/>
        <end position="231"/>
    </location>
</feature>
<dbReference type="SUPFAM" id="SSF48600">
    <property type="entry name" value="Chorismate mutase II"/>
    <property type="match status" value="1"/>
</dbReference>